<dbReference type="Proteomes" id="UP001181622">
    <property type="component" value="Unassembled WGS sequence"/>
</dbReference>
<organism evidence="2 3">
    <name type="scientific">Chelatococcus sambhunathii</name>
    <dbReference type="NCBI Taxonomy" id="363953"/>
    <lineage>
        <taxon>Bacteria</taxon>
        <taxon>Pseudomonadati</taxon>
        <taxon>Pseudomonadota</taxon>
        <taxon>Alphaproteobacteria</taxon>
        <taxon>Hyphomicrobiales</taxon>
        <taxon>Chelatococcaceae</taxon>
        <taxon>Chelatococcus</taxon>
    </lineage>
</organism>
<evidence type="ECO:0000313" key="3">
    <source>
        <dbReference type="Proteomes" id="UP001181622"/>
    </source>
</evidence>
<reference evidence="2" key="1">
    <citation type="submission" date="2020-10" db="EMBL/GenBank/DDBJ databases">
        <authorList>
            <person name="Abbas A."/>
            <person name="Razzaq R."/>
            <person name="Waqas M."/>
            <person name="Abbas N."/>
            <person name="Nielsen T.K."/>
            <person name="Hansen L.H."/>
            <person name="Hussain S."/>
            <person name="Shahid M."/>
        </authorList>
    </citation>
    <scope>NUCLEOTIDE SEQUENCE</scope>
    <source>
        <strain evidence="2">S14</strain>
    </source>
</reference>
<dbReference type="EMBL" id="JADBEO010000050">
    <property type="protein sequence ID" value="MDR4308400.1"/>
    <property type="molecule type" value="Genomic_DNA"/>
</dbReference>
<feature type="transmembrane region" description="Helical" evidence="1">
    <location>
        <begin position="81"/>
        <end position="102"/>
    </location>
</feature>
<sequence>MLSPDALFQACNTIALLWWIALAGSTLFGAVRAYVWPATGLVAPALFAVAYVAALAAGLAKGGEGGFGSIAEVRALFADDHALTAGWIHYLAFDLIVGTLIARDAARAGVSAVFTLPALALTFLFGPSGLLAYLIVRLARGGNLRESLS</sequence>
<dbReference type="RefSeq" id="WP_309394123.1">
    <property type="nucleotide sequence ID" value="NZ_JADBEO010000050.1"/>
</dbReference>
<keyword evidence="3" id="KW-1185">Reference proteome</keyword>
<keyword evidence="1" id="KW-0812">Transmembrane</keyword>
<feature type="transmembrane region" description="Helical" evidence="1">
    <location>
        <begin position="41"/>
        <end position="60"/>
    </location>
</feature>
<name>A0ABU1DJU8_9HYPH</name>
<feature type="transmembrane region" description="Helical" evidence="1">
    <location>
        <begin position="12"/>
        <end position="35"/>
    </location>
</feature>
<dbReference type="InterPro" id="IPR025461">
    <property type="entry name" value="ABA4-like"/>
</dbReference>
<protein>
    <submittedName>
        <fullName evidence="2">DUF4281 domain-containing protein</fullName>
    </submittedName>
</protein>
<comment type="caution">
    <text evidence="2">The sequence shown here is derived from an EMBL/GenBank/DDBJ whole genome shotgun (WGS) entry which is preliminary data.</text>
</comment>
<proteinExistence type="predicted"/>
<evidence type="ECO:0000256" key="1">
    <source>
        <dbReference type="SAM" id="Phobius"/>
    </source>
</evidence>
<gene>
    <name evidence="2" type="ORF">IHQ68_17410</name>
</gene>
<keyword evidence="1" id="KW-1133">Transmembrane helix</keyword>
<accession>A0ABU1DJU8</accession>
<evidence type="ECO:0000313" key="2">
    <source>
        <dbReference type="EMBL" id="MDR4308400.1"/>
    </source>
</evidence>
<feature type="transmembrane region" description="Helical" evidence="1">
    <location>
        <begin position="114"/>
        <end position="136"/>
    </location>
</feature>
<keyword evidence="1" id="KW-0472">Membrane</keyword>
<dbReference type="Pfam" id="PF14108">
    <property type="entry name" value="ABA4-like"/>
    <property type="match status" value="1"/>
</dbReference>